<dbReference type="InterPro" id="IPR044922">
    <property type="entry name" value="DUF2063_N_sf"/>
</dbReference>
<dbReference type="Gene3D" id="1.10.150.690">
    <property type="entry name" value="DUF2063"/>
    <property type="match status" value="1"/>
</dbReference>
<keyword evidence="4" id="KW-1185">Reference proteome</keyword>
<dbReference type="EMBL" id="JANJ01000007">
    <property type="protein sequence ID" value="EXI61572.1"/>
    <property type="molecule type" value="Genomic_DNA"/>
</dbReference>
<proteinExistence type="predicted"/>
<dbReference type="AlphaFoldDB" id="A0A011NAE6"/>
<name>A0A011NAE6_9PAST</name>
<dbReference type="Proteomes" id="UP000054123">
    <property type="component" value="Unassembled WGS sequence"/>
</dbReference>
<feature type="domain" description="Putative DNA-binding" evidence="1">
    <location>
        <begin position="15"/>
        <end position="101"/>
    </location>
</feature>
<gene>
    <name evidence="3" type="ORF">AK33_10125</name>
</gene>
<accession>A0A011NAE6</accession>
<comment type="caution">
    <text evidence="3">The sequence shown here is derived from an EMBL/GenBank/DDBJ whole genome shotgun (WGS) entry which is preliminary data.</text>
</comment>
<sequence>MSLKLVEEQKSSLKEIQAEFANAIRYNNVSLMRGNVSPQRLGVYVRLVRNNTLGFIDRCYVELPRHISAEQWRDVKEKFVQEGKAHSPYFQDIASEFLHFCQEYACFEPHLLALMDFENAQLQAEVSMANVPAEFEWDNNTVMQLSGAAELRQYDVNFIRSEFKQFEVEPTNVLIWRDAAFGIYYKCLEELDFFLLSSLQESANSLNGLLAELSKFINQDPNLKTVLRRLWDKWVEAEVLYPSSIKADEG</sequence>
<feature type="domain" description="NGO1945-like C-terminal" evidence="2">
    <location>
        <begin position="147"/>
        <end position="234"/>
    </location>
</feature>
<reference evidence="3 4" key="1">
    <citation type="journal article" date="2014" name="Genome Announc.">
        <title>Genome Sequence of a Presumptive Mannheimia haemolytica Strain with an A1/A6-Cross-Reactive Serotype from a White-Tailed Deer (Odocoileus virginianus).</title>
        <authorList>
            <person name="Lawrence P.K."/>
            <person name="Bey R.F."/>
            <person name="Wiener B."/>
            <person name="Kittichotirat W."/>
            <person name="Bumgarner R.E."/>
        </authorList>
    </citation>
    <scope>NUCLEOTIDE SEQUENCE [LARGE SCALE GENOMIC DNA]</scope>
    <source>
        <strain evidence="3 4">PKL10</strain>
    </source>
</reference>
<dbReference type="InterPro" id="IPR018640">
    <property type="entry name" value="DUF2063"/>
</dbReference>
<protein>
    <submittedName>
        <fullName evidence="3">Uncharacterized protein</fullName>
    </submittedName>
</protein>
<dbReference type="STRING" id="1122190.GCA_000621105_01079"/>
<evidence type="ECO:0000313" key="3">
    <source>
        <dbReference type="EMBL" id="EXI61572.1"/>
    </source>
</evidence>
<dbReference type="OrthoDB" id="4146344at2"/>
<dbReference type="Gene3D" id="3.90.930.50">
    <property type="match status" value="1"/>
</dbReference>
<evidence type="ECO:0000259" key="1">
    <source>
        <dbReference type="Pfam" id="PF09836"/>
    </source>
</evidence>
<dbReference type="PATRIC" id="fig|1450449.3.peg.2017"/>
<evidence type="ECO:0000259" key="2">
    <source>
        <dbReference type="Pfam" id="PF22106"/>
    </source>
</evidence>
<dbReference type="RefSeq" id="WP_042804092.1">
    <property type="nucleotide sequence ID" value="NZ_AVSP01000005.1"/>
</dbReference>
<dbReference type="InterPro" id="IPR054098">
    <property type="entry name" value="NGO1945-like_C"/>
</dbReference>
<dbReference type="Pfam" id="PF09836">
    <property type="entry name" value="DUF2063"/>
    <property type="match status" value="1"/>
</dbReference>
<evidence type="ECO:0000313" key="4">
    <source>
        <dbReference type="Proteomes" id="UP000054123"/>
    </source>
</evidence>
<organism evidence="3 4">
    <name type="scientific">Mannheimia granulomatis</name>
    <dbReference type="NCBI Taxonomy" id="85402"/>
    <lineage>
        <taxon>Bacteria</taxon>
        <taxon>Pseudomonadati</taxon>
        <taxon>Pseudomonadota</taxon>
        <taxon>Gammaproteobacteria</taxon>
        <taxon>Pasteurellales</taxon>
        <taxon>Pasteurellaceae</taxon>
        <taxon>Mannheimia</taxon>
    </lineage>
</organism>
<dbReference type="Pfam" id="PF22106">
    <property type="entry name" value="NGO1945_C"/>
    <property type="match status" value="1"/>
</dbReference>